<feature type="chain" id="PRO_5044838944" evidence="2">
    <location>
        <begin position="23"/>
        <end position="325"/>
    </location>
</feature>
<feature type="region of interest" description="Disordered" evidence="1">
    <location>
        <begin position="54"/>
        <end position="74"/>
    </location>
</feature>
<reference evidence="3 4" key="1">
    <citation type="journal article" date="2021" name="BMC Biol.">
        <title>Horizontally acquired antibacterial genes associated with adaptive radiation of ladybird beetles.</title>
        <authorList>
            <person name="Li H.S."/>
            <person name="Tang X.F."/>
            <person name="Huang Y.H."/>
            <person name="Xu Z.Y."/>
            <person name="Chen M.L."/>
            <person name="Du X.Y."/>
            <person name="Qiu B.Y."/>
            <person name="Chen P.T."/>
            <person name="Zhang W."/>
            <person name="Slipinski A."/>
            <person name="Escalona H.E."/>
            <person name="Waterhouse R.M."/>
            <person name="Zwick A."/>
            <person name="Pang H."/>
        </authorList>
    </citation>
    <scope>NUCLEOTIDE SEQUENCE [LARGE SCALE GENOMIC DNA]</scope>
    <source>
        <strain evidence="3">SYSU2018</strain>
    </source>
</reference>
<gene>
    <name evidence="3" type="ORF">HHI36_009556</name>
</gene>
<dbReference type="Proteomes" id="UP001516400">
    <property type="component" value="Unassembled WGS sequence"/>
</dbReference>
<evidence type="ECO:0000313" key="4">
    <source>
        <dbReference type="Proteomes" id="UP001516400"/>
    </source>
</evidence>
<organism evidence="3 4">
    <name type="scientific">Cryptolaemus montrouzieri</name>
    <dbReference type="NCBI Taxonomy" id="559131"/>
    <lineage>
        <taxon>Eukaryota</taxon>
        <taxon>Metazoa</taxon>
        <taxon>Ecdysozoa</taxon>
        <taxon>Arthropoda</taxon>
        <taxon>Hexapoda</taxon>
        <taxon>Insecta</taxon>
        <taxon>Pterygota</taxon>
        <taxon>Neoptera</taxon>
        <taxon>Endopterygota</taxon>
        <taxon>Coleoptera</taxon>
        <taxon>Polyphaga</taxon>
        <taxon>Cucujiformia</taxon>
        <taxon>Coccinelloidea</taxon>
        <taxon>Coccinellidae</taxon>
        <taxon>Scymninae</taxon>
        <taxon>Scymnini</taxon>
        <taxon>Cryptolaemus</taxon>
    </lineage>
</organism>
<name>A0ABD2MG33_9CUCU</name>
<dbReference type="EMBL" id="JABFTP020000001">
    <property type="protein sequence ID" value="KAL3265348.1"/>
    <property type="molecule type" value="Genomic_DNA"/>
</dbReference>
<dbReference type="AlphaFoldDB" id="A0ABD2MG33"/>
<protein>
    <submittedName>
        <fullName evidence="3">Uncharacterized protein</fullName>
    </submittedName>
</protein>
<evidence type="ECO:0000313" key="3">
    <source>
        <dbReference type="EMBL" id="KAL3265348.1"/>
    </source>
</evidence>
<evidence type="ECO:0000256" key="2">
    <source>
        <dbReference type="SAM" id="SignalP"/>
    </source>
</evidence>
<evidence type="ECO:0000256" key="1">
    <source>
        <dbReference type="SAM" id="MobiDB-lite"/>
    </source>
</evidence>
<keyword evidence="4" id="KW-1185">Reference proteome</keyword>
<keyword evidence="2" id="KW-0732">Signal</keyword>
<comment type="caution">
    <text evidence="3">The sequence shown here is derived from an EMBL/GenBank/DDBJ whole genome shotgun (WGS) entry which is preliminary data.</text>
</comment>
<accession>A0ABD2MG33</accession>
<proteinExistence type="predicted"/>
<feature type="signal peptide" evidence="2">
    <location>
        <begin position="1"/>
        <end position="22"/>
    </location>
</feature>
<sequence length="325" mass="37000">MRPGHSFSFLFILCLNYAVIESETQNIKNISVSGAENNSSGDIIVTTTETNSLELNNSTEIESESETESTKSVEIENDVDLKKNKNPVRKLITKKLSWSIDENPNYIRGYFGGYYLNGTDDSHYFAHGKYQKVTHEYYGNYEHKLEDKSPLGYYLGFGLLKMNHNEYFIHNNFTHFDIHHYYYQNNTMLPELSVGTDQLNYCPQNTSRLCPVNTEAICLWNTTVWCATKVSFVKPCEENNNRNECVVTRIPCVKQEDVTCNRFIETVKLPCISKITIVDADAGETGQTFNTVAGTFVLVPVLPIEERKYCITVVAEPIKGLQPNS</sequence>